<comment type="caution">
    <text evidence="2">The sequence shown here is derived from an EMBL/GenBank/DDBJ whole genome shotgun (WGS) entry which is preliminary data.</text>
</comment>
<proteinExistence type="predicted"/>
<feature type="non-terminal residue" evidence="2">
    <location>
        <position position="1"/>
    </location>
</feature>
<gene>
    <name evidence="2" type="ORF">CK820_G0024732</name>
</gene>
<protein>
    <submittedName>
        <fullName evidence="2">TMEM179 isoform 5</fullName>
    </submittedName>
</protein>
<name>A0A2J8QLI0_PANTR</name>
<reference evidence="2" key="1">
    <citation type="submission" date="2017-12" db="EMBL/GenBank/DDBJ databases">
        <title>High-resolution comparative analysis of great ape genomes.</title>
        <authorList>
            <person name="Pollen A."/>
            <person name="Hastie A."/>
            <person name="Hormozdiari F."/>
            <person name="Dougherty M."/>
            <person name="Liu R."/>
            <person name="Chaisson M."/>
            <person name="Hoppe E."/>
            <person name="Hill C."/>
            <person name="Pang A."/>
            <person name="Hillier L."/>
            <person name="Baker C."/>
            <person name="Armstrong J."/>
            <person name="Shendure J."/>
            <person name="Paten B."/>
            <person name="Wilson R."/>
            <person name="Chao H."/>
            <person name="Schneider V."/>
            <person name="Ventura M."/>
            <person name="Kronenberg Z."/>
            <person name="Murali S."/>
            <person name="Gordon D."/>
            <person name="Cantsilieris S."/>
            <person name="Munson K."/>
            <person name="Nelson B."/>
            <person name="Raja A."/>
            <person name="Underwood J."/>
            <person name="Diekhans M."/>
            <person name="Fiddes I."/>
            <person name="Haussler D."/>
            <person name="Eichler E."/>
        </authorList>
    </citation>
    <scope>NUCLEOTIDE SEQUENCE [LARGE SCALE GENOMIC DNA]</scope>
    <source>
        <strain evidence="2">Yerkes chimp pedigree #C0471</strain>
    </source>
</reference>
<evidence type="ECO:0000313" key="2">
    <source>
        <dbReference type="EMBL" id="PNI97079.1"/>
    </source>
</evidence>
<dbReference type="AlphaFoldDB" id="A0A2J8QLI0"/>
<sequence length="77" mass="7432">PDPREGAAAGPAVPTHLLPRGEERCHLGTVQAGGAGPDLPAALGGTGLPGEAAGGLCLGPGHMQPCVCPLDTTCSEP</sequence>
<feature type="region of interest" description="Disordered" evidence="1">
    <location>
        <begin position="1"/>
        <end position="20"/>
    </location>
</feature>
<evidence type="ECO:0000256" key="1">
    <source>
        <dbReference type="SAM" id="MobiDB-lite"/>
    </source>
</evidence>
<accession>A0A2J8QLI0</accession>
<organism evidence="2">
    <name type="scientific">Pan troglodytes</name>
    <name type="common">Chimpanzee</name>
    <dbReference type="NCBI Taxonomy" id="9598"/>
    <lineage>
        <taxon>Eukaryota</taxon>
        <taxon>Metazoa</taxon>
        <taxon>Chordata</taxon>
        <taxon>Craniata</taxon>
        <taxon>Vertebrata</taxon>
        <taxon>Euteleostomi</taxon>
        <taxon>Mammalia</taxon>
        <taxon>Eutheria</taxon>
        <taxon>Euarchontoglires</taxon>
        <taxon>Primates</taxon>
        <taxon>Haplorrhini</taxon>
        <taxon>Catarrhini</taxon>
        <taxon>Hominidae</taxon>
        <taxon>Pan</taxon>
    </lineage>
</organism>
<dbReference type="EMBL" id="NBAG03000028">
    <property type="protein sequence ID" value="PNI97079.1"/>
    <property type="molecule type" value="Genomic_DNA"/>
</dbReference>